<keyword evidence="4 7" id="KW-0560">Oxidoreductase</keyword>
<dbReference type="InterPro" id="IPR017972">
    <property type="entry name" value="Cyt_P450_CS"/>
</dbReference>
<evidence type="ECO:0000313" key="8">
    <source>
        <dbReference type="EMBL" id="KIO00385.1"/>
    </source>
</evidence>
<dbReference type="Pfam" id="PF00067">
    <property type="entry name" value="p450"/>
    <property type="match status" value="1"/>
</dbReference>
<comment type="cofactor">
    <cofactor evidence="1 6">
        <name>heme</name>
        <dbReference type="ChEBI" id="CHEBI:30413"/>
    </cofactor>
</comment>
<keyword evidence="7" id="KW-0503">Monooxygenase</keyword>
<keyword evidence="9" id="KW-1185">Reference proteome</keyword>
<comment type="similarity">
    <text evidence="2 7">Belongs to the cytochrome P450 family.</text>
</comment>
<evidence type="ECO:0000256" key="3">
    <source>
        <dbReference type="ARBA" id="ARBA00022723"/>
    </source>
</evidence>
<dbReference type="STRING" id="870435.A0A0C3NH93"/>
<sequence length="548" mass="62616">MIPTAVASCGDDNPDCQFDDGAWGYNYLKESSAAMAFLRDDGYLPHKPYSCCRNLRYCSRGRAQAVQAIKREELPFYANVLDHIPSFGYSSWLGSFISSFKYVGNAVQILQEGRAKYKETPFKVPTLNRWIVIIDRRHLEDIKKSTEDELSLIEAANETAKVDHLIGREISSNPYHVSVARIHLTRNIGLYYPDLKDEVHTAFEELLDLKDNAWKSVPAMDTMREIVCRASNRVFVGLPLCRDPDWIDLNSRFAVDVATDANILNMFPKFLVPFVSKILPNTAAGIERARKHLDPIIKERLRCMKEHGDEWSNKPNDILQWLIDEKQESTTKQLTLRVLTINFASIHSTSNTFTQALYNLAAYPQYVGPLREEVDTIIREHGWTKEAIAMMCKVDSFLAETQRLENVLSASVQRKAMKDLTLSDGTFIPKGTYLSVPTYLMHRDSTVYENPGCFDPFRFSKLRVDGNESGRHQMVAVNQDYFPFGYGKHACPGRFLAATELKTMLAYILTMYDVKFEDKVSRPASIHWDLNVIADPTVRVMFRKRVDS</sequence>
<organism evidence="8 9">
    <name type="scientific">Pisolithus tinctorius Marx 270</name>
    <dbReference type="NCBI Taxonomy" id="870435"/>
    <lineage>
        <taxon>Eukaryota</taxon>
        <taxon>Fungi</taxon>
        <taxon>Dikarya</taxon>
        <taxon>Basidiomycota</taxon>
        <taxon>Agaricomycotina</taxon>
        <taxon>Agaricomycetes</taxon>
        <taxon>Agaricomycetidae</taxon>
        <taxon>Boletales</taxon>
        <taxon>Sclerodermatineae</taxon>
        <taxon>Pisolithaceae</taxon>
        <taxon>Pisolithus</taxon>
    </lineage>
</organism>
<accession>A0A0C3NH93</accession>
<dbReference type="GO" id="GO:0004497">
    <property type="term" value="F:monooxygenase activity"/>
    <property type="evidence" value="ECO:0007669"/>
    <property type="project" value="UniProtKB-KW"/>
</dbReference>
<feature type="binding site" description="axial binding residue" evidence="6">
    <location>
        <position position="491"/>
    </location>
    <ligand>
        <name>heme</name>
        <dbReference type="ChEBI" id="CHEBI:30413"/>
    </ligand>
    <ligandPart>
        <name>Fe</name>
        <dbReference type="ChEBI" id="CHEBI:18248"/>
    </ligandPart>
</feature>
<proteinExistence type="inferred from homology"/>
<dbReference type="InParanoid" id="A0A0C3NH93"/>
<dbReference type="PRINTS" id="PR00463">
    <property type="entry name" value="EP450I"/>
</dbReference>
<evidence type="ECO:0000256" key="4">
    <source>
        <dbReference type="ARBA" id="ARBA00023002"/>
    </source>
</evidence>
<gene>
    <name evidence="8" type="ORF">M404DRAFT_29540</name>
</gene>
<keyword evidence="5 6" id="KW-0408">Iron</keyword>
<protein>
    <recommendedName>
        <fullName evidence="10">Cytochrome P450</fullName>
    </recommendedName>
</protein>
<keyword evidence="6 7" id="KW-0349">Heme</keyword>
<dbReference type="Proteomes" id="UP000054217">
    <property type="component" value="Unassembled WGS sequence"/>
</dbReference>
<evidence type="ECO:0008006" key="10">
    <source>
        <dbReference type="Google" id="ProtNLM"/>
    </source>
</evidence>
<dbReference type="HOGENOM" id="CLU_022195_0_2_1"/>
<dbReference type="PRINTS" id="PR00385">
    <property type="entry name" value="P450"/>
</dbReference>
<dbReference type="OrthoDB" id="1844152at2759"/>
<dbReference type="InterPro" id="IPR001128">
    <property type="entry name" value="Cyt_P450"/>
</dbReference>
<evidence type="ECO:0000256" key="5">
    <source>
        <dbReference type="ARBA" id="ARBA00023004"/>
    </source>
</evidence>
<reference evidence="9" key="2">
    <citation type="submission" date="2015-01" db="EMBL/GenBank/DDBJ databases">
        <title>Evolutionary Origins and Diversification of the Mycorrhizal Mutualists.</title>
        <authorList>
            <consortium name="DOE Joint Genome Institute"/>
            <consortium name="Mycorrhizal Genomics Consortium"/>
            <person name="Kohler A."/>
            <person name="Kuo A."/>
            <person name="Nagy L.G."/>
            <person name="Floudas D."/>
            <person name="Copeland A."/>
            <person name="Barry K.W."/>
            <person name="Cichocki N."/>
            <person name="Veneault-Fourrey C."/>
            <person name="LaButti K."/>
            <person name="Lindquist E.A."/>
            <person name="Lipzen A."/>
            <person name="Lundell T."/>
            <person name="Morin E."/>
            <person name="Murat C."/>
            <person name="Riley R."/>
            <person name="Ohm R."/>
            <person name="Sun H."/>
            <person name="Tunlid A."/>
            <person name="Henrissat B."/>
            <person name="Grigoriev I.V."/>
            <person name="Hibbett D.S."/>
            <person name="Martin F."/>
        </authorList>
    </citation>
    <scope>NUCLEOTIDE SEQUENCE [LARGE SCALE GENOMIC DNA]</scope>
    <source>
        <strain evidence="9">Marx 270</strain>
    </source>
</reference>
<evidence type="ECO:0000256" key="7">
    <source>
        <dbReference type="RuleBase" id="RU000461"/>
    </source>
</evidence>
<dbReference type="GO" id="GO:0005506">
    <property type="term" value="F:iron ion binding"/>
    <property type="evidence" value="ECO:0007669"/>
    <property type="project" value="InterPro"/>
</dbReference>
<reference evidence="8 9" key="1">
    <citation type="submission" date="2014-04" db="EMBL/GenBank/DDBJ databases">
        <authorList>
            <consortium name="DOE Joint Genome Institute"/>
            <person name="Kuo A."/>
            <person name="Kohler A."/>
            <person name="Costa M.D."/>
            <person name="Nagy L.G."/>
            <person name="Floudas D."/>
            <person name="Copeland A."/>
            <person name="Barry K.W."/>
            <person name="Cichocki N."/>
            <person name="Veneault-Fourrey C."/>
            <person name="LaButti K."/>
            <person name="Lindquist E.A."/>
            <person name="Lipzen A."/>
            <person name="Lundell T."/>
            <person name="Morin E."/>
            <person name="Murat C."/>
            <person name="Sun H."/>
            <person name="Tunlid A."/>
            <person name="Henrissat B."/>
            <person name="Grigoriev I.V."/>
            <person name="Hibbett D.S."/>
            <person name="Martin F."/>
            <person name="Nordberg H.P."/>
            <person name="Cantor M.N."/>
            <person name="Hua S.X."/>
        </authorList>
    </citation>
    <scope>NUCLEOTIDE SEQUENCE [LARGE SCALE GENOMIC DNA]</scope>
    <source>
        <strain evidence="8 9">Marx 270</strain>
    </source>
</reference>
<keyword evidence="3 6" id="KW-0479">Metal-binding</keyword>
<evidence type="ECO:0000313" key="9">
    <source>
        <dbReference type="Proteomes" id="UP000054217"/>
    </source>
</evidence>
<dbReference type="GO" id="GO:0016705">
    <property type="term" value="F:oxidoreductase activity, acting on paired donors, with incorporation or reduction of molecular oxygen"/>
    <property type="evidence" value="ECO:0007669"/>
    <property type="project" value="InterPro"/>
</dbReference>
<evidence type="ECO:0000256" key="2">
    <source>
        <dbReference type="ARBA" id="ARBA00010617"/>
    </source>
</evidence>
<dbReference type="SUPFAM" id="SSF48264">
    <property type="entry name" value="Cytochrome P450"/>
    <property type="match status" value="1"/>
</dbReference>
<evidence type="ECO:0000256" key="6">
    <source>
        <dbReference type="PIRSR" id="PIRSR602401-1"/>
    </source>
</evidence>
<dbReference type="Gene3D" id="1.10.630.10">
    <property type="entry name" value="Cytochrome P450"/>
    <property type="match status" value="1"/>
</dbReference>
<dbReference type="PANTHER" id="PTHR46206">
    <property type="entry name" value="CYTOCHROME P450"/>
    <property type="match status" value="1"/>
</dbReference>
<dbReference type="CDD" id="cd11041">
    <property type="entry name" value="CYP503A1-like"/>
    <property type="match status" value="1"/>
</dbReference>
<dbReference type="AlphaFoldDB" id="A0A0C3NH93"/>
<name>A0A0C3NH93_PISTI</name>
<dbReference type="EMBL" id="KN831996">
    <property type="protein sequence ID" value="KIO00385.1"/>
    <property type="molecule type" value="Genomic_DNA"/>
</dbReference>
<evidence type="ECO:0000256" key="1">
    <source>
        <dbReference type="ARBA" id="ARBA00001971"/>
    </source>
</evidence>
<dbReference type="GO" id="GO:0020037">
    <property type="term" value="F:heme binding"/>
    <property type="evidence" value="ECO:0007669"/>
    <property type="project" value="InterPro"/>
</dbReference>
<dbReference type="InterPro" id="IPR002401">
    <property type="entry name" value="Cyt_P450_E_grp-I"/>
</dbReference>
<dbReference type="InterPro" id="IPR036396">
    <property type="entry name" value="Cyt_P450_sf"/>
</dbReference>
<dbReference type="PROSITE" id="PS00086">
    <property type="entry name" value="CYTOCHROME_P450"/>
    <property type="match status" value="1"/>
</dbReference>